<feature type="compositionally biased region" description="Low complexity" evidence="10">
    <location>
        <begin position="737"/>
        <end position="754"/>
    </location>
</feature>
<dbReference type="GO" id="GO:0008270">
    <property type="term" value="F:zinc ion binding"/>
    <property type="evidence" value="ECO:0007669"/>
    <property type="project" value="UniProtKB-KW"/>
</dbReference>
<dbReference type="InterPro" id="IPR012337">
    <property type="entry name" value="RNaseH-like_sf"/>
</dbReference>
<organism evidence="12 13">
    <name type="scientific">Frankliniella fusca</name>
    <dbReference type="NCBI Taxonomy" id="407009"/>
    <lineage>
        <taxon>Eukaryota</taxon>
        <taxon>Metazoa</taxon>
        <taxon>Ecdysozoa</taxon>
        <taxon>Arthropoda</taxon>
        <taxon>Hexapoda</taxon>
        <taxon>Insecta</taxon>
        <taxon>Pterygota</taxon>
        <taxon>Neoptera</taxon>
        <taxon>Paraneoptera</taxon>
        <taxon>Thysanoptera</taxon>
        <taxon>Terebrantia</taxon>
        <taxon>Thripoidea</taxon>
        <taxon>Thripidae</taxon>
        <taxon>Frankliniella</taxon>
    </lineage>
</organism>
<keyword evidence="7" id="KW-0804">Transcription</keyword>
<sequence>MPRITLDIWKEFYCETEGVKKTKATCKHCGKSWKFPNATRLKEHLEKCKKCPLAVKNLYYGNLMSGPGLSSIQEEDEDSPNATGEGRSGPASARKRPGDAVNDAATSSATQGGHGDAPTSAKRQALHSFLDRMPKEEKEKIDQALAAAVYANGLPLTIFENEHFQRAFTLMRPAYGKPPSRFQLGGKLLDREFSIAEAKVKSAIAESDCVALMADGCATVNREHVINFIATTPQPMLYTYKVMGTERETAELVAREFISVLKEIGPQRCYLVVTDNAAVMTAAMEMVTLEYPHITAVGCSSHCWNLLFKDIMSLRPLEKLFLISKAIVKSIRNVYVNFAAFKLKQKDKYGEACISLKLPSATRWGGAVITFNSLLKNKAAIQEIVVNEELNFSNSVRTWALDNVNYWERVKVATDMLKPLHGCITLIESNRALLSDVFYLQKTYSKALLDNLERLPFKNHEKNLVRGYLADREDFTIKIIHKTCFLLDPRFKDKHRDMLSAEDIVAVIDFIGVMSRHMDLNEGDVIASVGRYRTRTGLFANEGIWLAAERMVPHVWWAGVCESEPVATIARRLLSLPPSAAECERNWKLRKFIHSKTRNRLLNERVRKLVATKAALKDRSKTDTTKPFFTVAEIEAYFDNYLPARVTGTGAEGEGQDAHHDFEEASSEDEDFNDEDYDYEDISDWSDGGEDIAEGEREEAEEERGERSLAVAGAQQARGQQPVPDPRRPGPPPRATRASGAHAQPPAAAGAATRRSSRRR</sequence>
<evidence type="ECO:0000256" key="1">
    <source>
        <dbReference type="ARBA" id="ARBA00004123"/>
    </source>
</evidence>
<dbReference type="Pfam" id="PF05699">
    <property type="entry name" value="Dimer_Tnp_hAT"/>
    <property type="match status" value="1"/>
</dbReference>
<protein>
    <submittedName>
        <fullName evidence="12">Lysophospholipase NTE1</fullName>
    </submittedName>
</protein>
<proteinExistence type="predicted"/>
<keyword evidence="2" id="KW-0479">Metal-binding</keyword>
<keyword evidence="8" id="KW-0539">Nucleus</keyword>
<evidence type="ECO:0000256" key="2">
    <source>
        <dbReference type="ARBA" id="ARBA00022723"/>
    </source>
</evidence>
<dbReference type="GO" id="GO:0003677">
    <property type="term" value="F:DNA binding"/>
    <property type="evidence" value="ECO:0007669"/>
    <property type="project" value="UniProtKB-KW"/>
</dbReference>
<dbReference type="SUPFAM" id="SSF53098">
    <property type="entry name" value="Ribonuclease H-like"/>
    <property type="match status" value="1"/>
</dbReference>
<dbReference type="InterPro" id="IPR003656">
    <property type="entry name" value="Znf_BED"/>
</dbReference>
<evidence type="ECO:0000313" key="13">
    <source>
        <dbReference type="Proteomes" id="UP001219518"/>
    </source>
</evidence>
<feature type="region of interest" description="Disordered" evidence="10">
    <location>
        <begin position="648"/>
        <end position="760"/>
    </location>
</feature>
<dbReference type="InterPro" id="IPR008906">
    <property type="entry name" value="HATC_C_dom"/>
</dbReference>
<evidence type="ECO:0000256" key="9">
    <source>
        <dbReference type="PROSITE-ProRule" id="PRU00027"/>
    </source>
</evidence>
<comment type="caution">
    <text evidence="12">The sequence shown here is derived from an EMBL/GenBank/DDBJ whole genome shotgun (WGS) entry which is preliminary data.</text>
</comment>
<feature type="region of interest" description="Disordered" evidence="10">
    <location>
        <begin position="69"/>
        <end position="122"/>
    </location>
</feature>
<evidence type="ECO:0000259" key="11">
    <source>
        <dbReference type="PROSITE" id="PS50808"/>
    </source>
</evidence>
<dbReference type="PROSITE" id="PS50808">
    <property type="entry name" value="ZF_BED"/>
    <property type="match status" value="1"/>
</dbReference>
<dbReference type="Proteomes" id="UP001219518">
    <property type="component" value="Unassembled WGS sequence"/>
</dbReference>
<gene>
    <name evidence="12" type="ORF">KUF71_006263</name>
</gene>
<evidence type="ECO:0000256" key="6">
    <source>
        <dbReference type="ARBA" id="ARBA00023125"/>
    </source>
</evidence>
<keyword evidence="5" id="KW-0805">Transcription regulation</keyword>
<reference evidence="12" key="2">
    <citation type="journal article" date="2023" name="BMC Genomics">
        <title>Pest status, molecular evolution, and epigenetic factors derived from the genome assembly of Frankliniella fusca, a thysanopteran phytovirus vector.</title>
        <authorList>
            <person name="Catto M.A."/>
            <person name="Labadie P.E."/>
            <person name="Jacobson A.L."/>
            <person name="Kennedy G.G."/>
            <person name="Srinivasan R."/>
            <person name="Hunt B.G."/>
        </authorList>
    </citation>
    <scope>NUCLEOTIDE SEQUENCE</scope>
    <source>
        <strain evidence="12">PL_HMW_Pooled</strain>
    </source>
</reference>
<feature type="compositionally biased region" description="Acidic residues" evidence="10">
    <location>
        <begin position="664"/>
        <end position="703"/>
    </location>
</feature>
<dbReference type="GO" id="GO:0005634">
    <property type="term" value="C:nucleus"/>
    <property type="evidence" value="ECO:0007669"/>
    <property type="project" value="UniProtKB-SubCell"/>
</dbReference>
<dbReference type="PANTHER" id="PTHR46481">
    <property type="entry name" value="ZINC FINGER BED DOMAIN-CONTAINING PROTEIN 4"/>
    <property type="match status" value="1"/>
</dbReference>
<keyword evidence="13" id="KW-1185">Reference proteome</keyword>
<dbReference type="InterPro" id="IPR052035">
    <property type="entry name" value="ZnF_BED_domain_contain"/>
</dbReference>
<dbReference type="AlphaFoldDB" id="A0AAE1LF71"/>
<dbReference type="EMBL" id="JAHWGI010000532">
    <property type="protein sequence ID" value="KAK3916489.1"/>
    <property type="molecule type" value="Genomic_DNA"/>
</dbReference>
<feature type="compositionally biased region" description="Low complexity" evidence="10">
    <location>
        <begin position="710"/>
        <end position="722"/>
    </location>
</feature>
<dbReference type="InterPro" id="IPR007021">
    <property type="entry name" value="DUF659"/>
</dbReference>
<reference evidence="12" key="1">
    <citation type="submission" date="2021-07" db="EMBL/GenBank/DDBJ databases">
        <authorList>
            <person name="Catto M.A."/>
            <person name="Jacobson A."/>
            <person name="Kennedy G."/>
            <person name="Labadie P."/>
            <person name="Hunt B.G."/>
            <person name="Srinivasan R."/>
        </authorList>
    </citation>
    <scope>NUCLEOTIDE SEQUENCE</scope>
    <source>
        <strain evidence="12">PL_HMW_Pooled</strain>
        <tissue evidence="12">Head</tissue>
    </source>
</reference>
<evidence type="ECO:0000256" key="8">
    <source>
        <dbReference type="ARBA" id="ARBA00023242"/>
    </source>
</evidence>
<evidence type="ECO:0000256" key="3">
    <source>
        <dbReference type="ARBA" id="ARBA00022771"/>
    </source>
</evidence>
<dbReference type="PANTHER" id="PTHR46481:SF10">
    <property type="entry name" value="ZINC FINGER BED DOMAIN-CONTAINING PROTEIN 39"/>
    <property type="match status" value="1"/>
</dbReference>
<evidence type="ECO:0000256" key="4">
    <source>
        <dbReference type="ARBA" id="ARBA00022833"/>
    </source>
</evidence>
<keyword evidence="3 9" id="KW-0863">Zinc-finger</keyword>
<feature type="domain" description="BED-type" evidence="11">
    <location>
        <begin position="3"/>
        <end position="58"/>
    </location>
</feature>
<evidence type="ECO:0000256" key="10">
    <source>
        <dbReference type="SAM" id="MobiDB-lite"/>
    </source>
</evidence>
<name>A0AAE1LF71_9NEOP</name>
<evidence type="ECO:0000256" key="5">
    <source>
        <dbReference type="ARBA" id="ARBA00023015"/>
    </source>
</evidence>
<evidence type="ECO:0000256" key="7">
    <source>
        <dbReference type="ARBA" id="ARBA00023163"/>
    </source>
</evidence>
<keyword evidence="6" id="KW-0238">DNA-binding</keyword>
<comment type="subcellular location">
    <subcellularLocation>
        <location evidence="1">Nucleus</location>
    </subcellularLocation>
</comment>
<evidence type="ECO:0000313" key="12">
    <source>
        <dbReference type="EMBL" id="KAK3916489.1"/>
    </source>
</evidence>
<accession>A0AAE1LF71</accession>
<keyword evidence="4" id="KW-0862">Zinc</keyword>
<dbReference type="GO" id="GO:0046983">
    <property type="term" value="F:protein dimerization activity"/>
    <property type="evidence" value="ECO:0007669"/>
    <property type="project" value="InterPro"/>
</dbReference>
<dbReference type="Pfam" id="PF04937">
    <property type="entry name" value="DUF659"/>
    <property type="match status" value="1"/>
</dbReference>